<accession>A0A4P7BVN2</accession>
<dbReference type="SUPFAM" id="SSF53271">
    <property type="entry name" value="PRTase-like"/>
    <property type="match status" value="1"/>
</dbReference>
<reference evidence="2 3" key="1">
    <citation type="submission" date="2019-03" db="EMBL/GenBank/DDBJ databases">
        <title>The genome sequence of Nitrosococcus wardiae strain D1FHST reveals the archetypal metabolic capacity of ammonia-oxidizing Gammaproteobacteria.</title>
        <authorList>
            <person name="Wang L."/>
            <person name="Lim C.K."/>
            <person name="Hanson T.E."/>
            <person name="Dang H."/>
            <person name="Klotz M.G."/>
        </authorList>
    </citation>
    <scope>NUCLEOTIDE SEQUENCE [LARGE SCALE GENOMIC DNA]</scope>
    <source>
        <strain evidence="2 3">D1FHS</strain>
    </source>
</reference>
<dbReference type="CDD" id="cd06223">
    <property type="entry name" value="PRTases_typeI"/>
    <property type="match status" value="1"/>
</dbReference>
<dbReference type="OrthoDB" id="9810066at2"/>
<feature type="domain" description="Phosphoribosyltransferase" evidence="1">
    <location>
        <begin position="12"/>
        <end position="181"/>
    </location>
</feature>
<dbReference type="InterPro" id="IPR029057">
    <property type="entry name" value="PRTase-like"/>
</dbReference>
<name>A0A4P7BVN2_9GAMM</name>
<proteinExistence type="predicted"/>
<gene>
    <name evidence="2" type="ORF">E3U44_00455</name>
</gene>
<dbReference type="Pfam" id="PF00156">
    <property type="entry name" value="Pribosyltran"/>
    <property type="match status" value="1"/>
</dbReference>
<organism evidence="2 3">
    <name type="scientific">Nitrosococcus wardiae</name>
    <dbReference type="NCBI Taxonomy" id="1814290"/>
    <lineage>
        <taxon>Bacteria</taxon>
        <taxon>Pseudomonadati</taxon>
        <taxon>Pseudomonadota</taxon>
        <taxon>Gammaproteobacteria</taxon>
        <taxon>Chromatiales</taxon>
        <taxon>Chromatiaceae</taxon>
        <taxon>Nitrosococcus</taxon>
    </lineage>
</organism>
<evidence type="ECO:0000313" key="3">
    <source>
        <dbReference type="Proteomes" id="UP000294325"/>
    </source>
</evidence>
<dbReference type="GO" id="GO:0016757">
    <property type="term" value="F:glycosyltransferase activity"/>
    <property type="evidence" value="ECO:0007669"/>
    <property type="project" value="UniProtKB-KW"/>
</dbReference>
<dbReference type="Proteomes" id="UP000294325">
    <property type="component" value="Chromosome"/>
</dbReference>
<keyword evidence="2" id="KW-0808">Transferase</keyword>
<dbReference type="EMBL" id="CP038033">
    <property type="protein sequence ID" value="QBQ53140.1"/>
    <property type="molecule type" value="Genomic_DNA"/>
</dbReference>
<evidence type="ECO:0000259" key="1">
    <source>
        <dbReference type="Pfam" id="PF00156"/>
    </source>
</evidence>
<keyword evidence="2" id="KW-0328">Glycosyltransferase</keyword>
<keyword evidence="3" id="KW-1185">Reference proteome</keyword>
<evidence type="ECO:0000313" key="2">
    <source>
        <dbReference type="EMBL" id="QBQ53140.1"/>
    </source>
</evidence>
<protein>
    <submittedName>
        <fullName evidence="2">Phosphoribosyltransferase</fullName>
    </submittedName>
</protein>
<dbReference type="AlphaFoldDB" id="A0A4P7BVN2"/>
<dbReference type="Gene3D" id="3.40.50.2020">
    <property type="match status" value="1"/>
</dbReference>
<dbReference type="KEGG" id="nwr:E3U44_00455"/>
<dbReference type="InterPro" id="IPR000836">
    <property type="entry name" value="PRTase_dom"/>
</dbReference>
<sequence length="219" mass="24046">MQLPFKNRVEAGRLLADALKPYAGRTDVLILALPRGGLPVAFEVAQVLAAPLDLMLVRKLGVPGQEELAMGAIASGGITYLNQDLAESLRISDSAIDGVASREKKELERREQAYRGHRPIPEVRNRCVILIDDGLATGATMRAAVLALRQRQPGRIVIGVPVAPADTVENLRAEADEVICLATPEPFLAIGKWYEDFSQTSDEEVRDLLTRAWQQRKQE</sequence>
<dbReference type="RefSeq" id="WP_134356157.1">
    <property type="nucleotide sequence ID" value="NZ_CP038033.1"/>
</dbReference>
<dbReference type="Gene3D" id="3.30.1310.20">
    <property type="entry name" value="PRTase-like"/>
    <property type="match status" value="1"/>
</dbReference>